<gene>
    <name evidence="2" type="ORF">CDAR_126861</name>
</gene>
<reference evidence="2 3" key="1">
    <citation type="submission" date="2021-06" db="EMBL/GenBank/DDBJ databases">
        <title>Caerostris darwini draft genome.</title>
        <authorList>
            <person name="Kono N."/>
            <person name="Arakawa K."/>
        </authorList>
    </citation>
    <scope>NUCLEOTIDE SEQUENCE [LARGE SCALE GENOMIC DNA]</scope>
</reference>
<dbReference type="Proteomes" id="UP001054837">
    <property type="component" value="Unassembled WGS sequence"/>
</dbReference>
<dbReference type="AlphaFoldDB" id="A0AAV4T4P4"/>
<proteinExistence type="predicted"/>
<protein>
    <submittedName>
        <fullName evidence="2">Uncharacterized protein</fullName>
    </submittedName>
</protein>
<accession>A0AAV4T4P4</accession>
<sequence length="92" mass="10117">MKELELPRFLKGTLMAKGRVLCAAGAAQRKGDGMWGWKWLSNFVVRLGEGARTPSEQSIQGFGMQLPEADLEGERSGKWMKANSGRFGSKEA</sequence>
<comment type="caution">
    <text evidence="2">The sequence shown here is derived from an EMBL/GenBank/DDBJ whole genome shotgun (WGS) entry which is preliminary data.</text>
</comment>
<feature type="region of interest" description="Disordered" evidence="1">
    <location>
        <begin position="73"/>
        <end position="92"/>
    </location>
</feature>
<evidence type="ECO:0000256" key="1">
    <source>
        <dbReference type="SAM" id="MobiDB-lite"/>
    </source>
</evidence>
<name>A0AAV4T4P4_9ARAC</name>
<evidence type="ECO:0000313" key="3">
    <source>
        <dbReference type="Proteomes" id="UP001054837"/>
    </source>
</evidence>
<evidence type="ECO:0000313" key="2">
    <source>
        <dbReference type="EMBL" id="GIY41633.1"/>
    </source>
</evidence>
<keyword evidence="3" id="KW-1185">Reference proteome</keyword>
<dbReference type="EMBL" id="BPLQ01009089">
    <property type="protein sequence ID" value="GIY41633.1"/>
    <property type="molecule type" value="Genomic_DNA"/>
</dbReference>
<organism evidence="2 3">
    <name type="scientific">Caerostris darwini</name>
    <dbReference type="NCBI Taxonomy" id="1538125"/>
    <lineage>
        <taxon>Eukaryota</taxon>
        <taxon>Metazoa</taxon>
        <taxon>Ecdysozoa</taxon>
        <taxon>Arthropoda</taxon>
        <taxon>Chelicerata</taxon>
        <taxon>Arachnida</taxon>
        <taxon>Araneae</taxon>
        <taxon>Araneomorphae</taxon>
        <taxon>Entelegynae</taxon>
        <taxon>Araneoidea</taxon>
        <taxon>Araneidae</taxon>
        <taxon>Caerostris</taxon>
    </lineage>
</organism>